<dbReference type="OrthoDB" id="430637at2759"/>
<keyword evidence="4 10" id="KW-0812">Transmembrane</keyword>
<evidence type="ECO:0000256" key="7">
    <source>
        <dbReference type="ARBA" id="ARBA00023054"/>
    </source>
</evidence>
<keyword evidence="6 10" id="KW-1133">Transmembrane helix</keyword>
<keyword evidence="8 10" id="KW-0472">Membrane</keyword>
<evidence type="ECO:0000313" key="12">
    <source>
        <dbReference type="Proteomes" id="UP000241769"/>
    </source>
</evidence>
<comment type="similarity">
    <text evidence="2">Belongs to the VTI1 family.</text>
</comment>
<dbReference type="Pfam" id="PF12352">
    <property type="entry name" value="V-SNARE_C"/>
    <property type="match status" value="1"/>
</dbReference>
<dbReference type="PANTHER" id="PTHR21230:SF26">
    <property type="entry name" value="VESICLE TRANSPORT THROUGH INTERACTION WITH T-SNARES HOMOLOG 1A"/>
    <property type="match status" value="1"/>
</dbReference>
<dbReference type="InParanoid" id="A0A2P6N4Q4"/>
<evidence type="ECO:0000256" key="4">
    <source>
        <dbReference type="ARBA" id="ARBA00022692"/>
    </source>
</evidence>
<accession>A0A2P6N4Q4</accession>
<dbReference type="Gene3D" id="1.20.5.110">
    <property type="match status" value="1"/>
</dbReference>
<dbReference type="GO" id="GO:0015031">
    <property type="term" value="P:protein transport"/>
    <property type="evidence" value="ECO:0007669"/>
    <property type="project" value="UniProtKB-KW"/>
</dbReference>
<dbReference type="GO" id="GO:0005794">
    <property type="term" value="C:Golgi apparatus"/>
    <property type="evidence" value="ECO:0007669"/>
    <property type="project" value="TreeGrafter"/>
</dbReference>
<dbReference type="AlphaFoldDB" id="A0A2P6N4Q4"/>
<evidence type="ECO:0000256" key="10">
    <source>
        <dbReference type="SAM" id="Phobius"/>
    </source>
</evidence>
<organism evidence="11 12">
    <name type="scientific">Planoprotostelium fungivorum</name>
    <dbReference type="NCBI Taxonomy" id="1890364"/>
    <lineage>
        <taxon>Eukaryota</taxon>
        <taxon>Amoebozoa</taxon>
        <taxon>Evosea</taxon>
        <taxon>Variosea</taxon>
        <taxon>Cavosteliida</taxon>
        <taxon>Cavosteliaceae</taxon>
        <taxon>Planoprotostelium</taxon>
    </lineage>
</organism>
<evidence type="ECO:0000256" key="8">
    <source>
        <dbReference type="ARBA" id="ARBA00023136"/>
    </source>
</evidence>
<gene>
    <name evidence="11" type="ORF">PROFUN_13226</name>
</gene>
<keyword evidence="7 9" id="KW-0175">Coiled coil</keyword>
<dbReference type="Gene3D" id="1.20.58.400">
    <property type="entry name" value="t-snare proteins"/>
    <property type="match status" value="1"/>
</dbReference>
<evidence type="ECO:0000256" key="2">
    <source>
        <dbReference type="ARBA" id="ARBA00006108"/>
    </source>
</evidence>
<dbReference type="SUPFAM" id="SSF58038">
    <property type="entry name" value="SNARE fusion complex"/>
    <property type="match status" value="1"/>
</dbReference>
<dbReference type="GO" id="GO:0031201">
    <property type="term" value="C:SNARE complex"/>
    <property type="evidence" value="ECO:0007669"/>
    <property type="project" value="TreeGrafter"/>
</dbReference>
<name>A0A2P6N4Q4_9EUKA</name>
<evidence type="ECO:0000256" key="3">
    <source>
        <dbReference type="ARBA" id="ARBA00022448"/>
    </source>
</evidence>
<dbReference type="GO" id="GO:0006906">
    <property type="term" value="P:vesicle fusion"/>
    <property type="evidence" value="ECO:0007669"/>
    <property type="project" value="TreeGrafter"/>
</dbReference>
<dbReference type="InterPro" id="IPR038407">
    <property type="entry name" value="v-SNARE_N_sf"/>
</dbReference>
<feature type="transmembrane region" description="Helical" evidence="10">
    <location>
        <begin position="201"/>
        <end position="222"/>
    </location>
</feature>
<evidence type="ECO:0008006" key="13">
    <source>
        <dbReference type="Google" id="ProtNLM"/>
    </source>
</evidence>
<dbReference type="GO" id="GO:0031902">
    <property type="term" value="C:late endosome membrane"/>
    <property type="evidence" value="ECO:0007669"/>
    <property type="project" value="TreeGrafter"/>
</dbReference>
<dbReference type="GO" id="GO:0012507">
    <property type="term" value="C:ER to Golgi transport vesicle membrane"/>
    <property type="evidence" value="ECO:0007669"/>
    <property type="project" value="TreeGrafter"/>
</dbReference>
<comment type="subcellular location">
    <subcellularLocation>
        <location evidence="1">Membrane</location>
        <topology evidence="1">Single-pass type IV membrane protein</topology>
    </subcellularLocation>
</comment>
<dbReference type="GO" id="GO:0000149">
    <property type="term" value="F:SNARE binding"/>
    <property type="evidence" value="ECO:0007669"/>
    <property type="project" value="TreeGrafter"/>
</dbReference>
<dbReference type="Proteomes" id="UP000241769">
    <property type="component" value="Unassembled WGS sequence"/>
</dbReference>
<keyword evidence="5" id="KW-0653">Protein transport</keyword>
<keyword evidence="12" id="KW-1185">Reference proteome</keyword>
<keyword evidence="3" id="KW-0813">Transport</keyword>
<evidence type="ECO:0000256" key="9">
    <source>
        <dbReference type="SAM" id="Coils"/>
    </source>
</evidence>
<sequence>MPGRFDDYEEEFLDEKTKFNSKLEELPKVTGSESIDLRPPSLTFSDNRSAVLRAASEAIENAGDVVRSMRREALSANDKSLTNKCTEYEREVNHMRENLKIAERQSLFQGAKSDMVVTNIDQRNALEQQTQRAKNSTAMLDDVLATAHDTEEIGRGVAGSLNEQSQRMRGMRDDVKGIREDVGLARRTLTSMKRRIMTNKLIFGLIAFLLLALIIFVIWYRWGPSSSDTSSNEGAVTDNSSTVKRWVVERF</sequence>
<dbReference type="GO" id="GO:0005484">
    <property type="term" value="F:SNAP receptor activity"/>
    <property type="evidence" value="ECO:0007669"/>
    <property type="project" value="TreeGrafter"/>
</dbReference>
<protein>
    <recommendedName>
        <fullName evidence="13">t-SNARE coiled-coil homology domain-containing protein</fullName>
    </recommendedName>
</protein>
<reference evidence="11 12" key="1">
    <citation type="journal article" date="2018" name="Genome Biol. Evol.">
        <title>Multiple Roots of Fruiting Body Formation in Amoebozoa.</title>
        <authorList>
            <person name="Hillmann F."/>
            <person name="Forbes G."/>
            <person name="Novohradska S."/>
            <person name="Ferling I."/>
            <person name="Riege K."/>
            <person name="Groth M."/>
            <person name="Westermann M."/>
            <person name="Marz M."/>
            <person name="Spaller T."/>
            <person name="Winckler T."/>
            <person name="Schaap P."/>
            <person name="Glockner G."/>
        </authorList>
    </citation>
    <scope>NUCLEOTIDE SEQUENCE [LARGE SCALE GENOMIC DNA]</scope>
    <source>
        <strain evidence="11 12">Jena</strain>
    </source>
</reference>
<evidence type="ECO:0000313" key="11">
    <source>
        <dbReference type="EMBL" id="PRP78932.1"/>
    </source>
</evidence>
<dbReference type="FunFam" id="1.20.5.110:FF:000002">
    <property type="entry name" value="Vesicle transport through interaction with t-SNAREsB"/>
    <property type="match status" value="1"/>
</dbReference>
<evidence type="ECO:0000256" key="6">
    <source>
        <dbReference type="ARBA" id="ARBA00022989"/>
    </source>
</evidence>
<evidence type="ECO:0000256" key="1">
    <source>
        <dbReference type="ARBA" id="ARBA00004211"/>
    </source>
</evidence>
<feature type="coiled-coil region" evidence="9">
    <location>
        <begin position="71"/>
        <end position="105"/>
    </location>
</feature>
<dbReference type="STRING" id="1890364.A0A2P6N4Q4"/>
<proteinExistence type="inferred from homology"/>
<dbReference type="GO" id="GO:0005789">
    <property type="term" value="C:endoplasmic reticulum membrane"/>
    <property type="evidence" value="ECO:0007669"/>
    <property type="project" value="TreeGrafter"/>
</dbReference>
<dbReference type="PANTHER" id="PTHR21230">
    <property type="entry name" value="VESICLE TRANSPORT V-SNARE PROTEIN VTI1-RELATED"/>
    <property type="match status" value="1"/>
</dbReference>
<evidence type="ECO:0000256" key="5">
    <source>
        <dbReference type="ARBA" id="ARBA00022927"/>
    </source>
</evidence>
<comment type="caution">
    <text evidence="11">The sequence shown here is derived from an EMBL/GenBank/DDBJ whole genome shotgun (WGS) entry which is preliminary data.</text>
</comment>
<dbReference type="EMBL" id="MDYQ01000204">
    <property type="protein sequence ID" value="PRP78932.1"/>
    <property type="molecule type" value="Genomic_DNA"/>
</dbReference>